<dbReference type="Gene3D" id="3.40.190.80">
    <property type="match status" value="1"/>
</dbReference>
<dbReference type="EMBL" id="CAJNDS010002590">
    <property type="protein sequence ID" value="CAE7536741.1"/>
    <property type="molecule type" value="Genomic_DNA"/>
</dbReference>
<dbReference type="GO" id="GO:0016791">
    <property type="term" value="F:phosphatase activity"/>
    <property type="evidence" value="ECO:0007669"/>
    <property type="project" value="UniProtKB-ARBA"/>
</dbReference>
<dbReference type="SUPFAM" id="SSF56655">
    <property type="entry name" value="Carbohydrate phosphatase"/>
    <property type="match status" value="1"/>
</dbReference>
<evidence type="ECO:0000256" key="1">
    <source>
        <dbReference type="ARBA" id="ARBA00001946"/>
    </source>
</evidence>
<evidence type="ECO:0000256" key="3">
    <source>
        <dbReference type="ARBA" id="ARBA00022723"/>
    </source>
</evidence>
<comment type="caution">
    <text evidence="7">The sequence shown here is derived from an EMBL/GenBank/DDBJ whole genome shotgun (WGS) entry which is preliminary data.</text>
</comment>
<dbReference type="AlphaFoldDB" id="A0A812TTD6"/>
<comment type="cofactor">
    <cofactor evidence="1 6">
        <name>Mg(2+)</name>
        <dbReference type="ChEBI" id="CHEBI:18420"/>
    </cofactor>
</comment>
<dbReference type="PRINTS" id="PR00377">
    <property type="entry name" value="IMPHPHTASES"/>
</dbReference>
<feature type="binding site" evidence="6">
    <location>
        <position position="36"/>
    </location>
    <ligand>
        <name>Mg(2+)</name>
        <dbReference type="ChEBI" id="CHEBI:18420"/>
        <label>1</label>
        <note>catalytic</note>
    </ligand>
</feature>
<reference evidence="7" key="1">
    <citation type="submission" date="2021-02" db="EMBL/GenBank/DDBJ databases">
        <authorList>
            <person name="Dougan E. K."/>
            <person name="Rhodes N."/>
            <person name="Thang M."/>
            <person name="Chan C."/>
        </authorList>
    </citation>
    <scope>NUCLEOTIDE SEQUENCE</scope>
</reference>
<dbReference type="Proteomes" id="UP000604046">
    <property type="component" value="Unassembled WGS sequence"/>
</dbReference>
<evidence type="ECO:0000256" key="5">
    <source>
        <dbReference type="ARBA" id="ARBA00022842"/>
    </source>
</evidence>
<protein>
    <submittedName>
        <fullName evidence="7">HISN7 protein</fullName>
    </submittedName>
</protein>
<keyword evidence="3 6" id="KW-0479">Metal-binding</keyword>
<name>A0A812TTD6_9DINO</name>
<dbReference type="InterPro" id="IPR020583">
    <property type="entry name" value="Inositol_monoP_metal-BS"/>
</dbReference>
<sequence length="205" mass="22452">MRDLIEARYPSHGIIGEEFGSLRPDAEWVWVLDPIDGTKSFITGKPLFGTLIALLRKGVPALGIIDQCVLRERWLGANGRTTLNGQPVKALGAGRLEEAMMYATTPHMFGPGLEEQRFAALRACVKRPLYGCDCYAYGLVAAGFGADLVVEADLGIYDYCALVPVVNCAGGRMTDWRGRDLTLQSHVFWLLLLGLNLWGEPDSHG</sequence>
<dbReference type="GO" id="GO:0000105">
    <property type="term" value="P:L-histidine biosynthetic process"/>
    <property type="evidence" value="ECO:0007669"/>
    <property type="project" value="TreeGrafter"/>
</dbReference>
<dbReference type="Gene3D" id="3.30.540.10">
    <property type="entry name" value="Fructose-1,6-Bisphosphatase, subunit A, domain 1"/>
    <property type="match status" value="1"/>
</dbReference>
<gene>
    <name evidence="7" type="primary">HISN7</name>
    <name evidence="7" type="ORF">SNAT2548_LOCUS30082</name>
</gene>
<dbReference type="Pfam" id="PF00459">
    <property type="entry name" value="Inositol_P"/>
    <property type="match status" value="1"/>
</dbReference>
<keyword evidence="5 6" id="KW-0460">Magnesium</keyword>
<evidence type="ECO:0000256" key="4">
    <source>
        <dbReference type="ARBA" id="ARBA00022801"/>
    </source>
</evidence>
<keyword evidence="8" id="KW-1185">Reference proteome</keyword>
<organism evidence="7 8">
    <name type="scientific">Symbiodinium natans</name>
    <dbReference type="NCBI Taxonomy" id="878477"/>
    <lineage>
        <taxon>Eukaryota</taxon>
        <taxon>Sar</taxon>
        <taxon>Alveolata</taxon>
        <taxon>Dinophyceae</taxon>
        <taxon>Suessiales</taxon>
        <taxon>Symbiodiniaceae</taxon>
        <taxon>Symbiodinium</taxon>
    </lineage>
</organism>
<dbReference type="PROSITE" id="PS00629">
    <property type="entry name" value="IMP_1"/>
    <property type="match status" value="1"/>
</dbReference>
<feature type="binding site" evidence="6">
    <location>
        <position position="17"/>
    </location>
    <ligand>
        <name>Mg(2+)</name>
        <dbReference type="ChEBI" id="CHEBI:18420"/>
        <label>1</label>
        <note>catalytic</note>
    </ligand>
</feature>
<feature type="binding site" evidence="6">
    <location>
        <position position="33"/>
    </location>
    <ligand>
        <name>Mg(2+)</name>
        <dbReference type="ChEBI" id="CHEBI:18420"/>
        <label>1</label>
        <note>catalytic</note>
    </ligand>
</feature>
<dbReference type="InterPro" id="IPR051090">
    <property type="entry name" value="Inositol_monoP_superfamily"/>
</dbReference>
<dbReference type="PANTHER" id="PTHR43200:SF6">
    <property type="entry name" value="3'(2'),5'-BISPHOSPHATE NUCLEOTIDASE"/>
    <property type="match status" value="1"/>
</dbReference>
<feature type="binding site" evidence="6">
    <location>
        <position position="35"/>
    </location>
    <ligand>
        <name>Mg(2+)</name>
        <dbReference type="ChEBI" id="CHEBI:18420"/>
        <label>1</label>
        <note>catalytic</note>
    </ligand>
</feature>
<dbReference type="PANTHER" id="PTHR43200">
    <property type="entry name" value="PHOSPHATASE"/>
    <property type="match status" value="1"/>
</dbReference>
<accession>A0A812TTD6</accession>
<dbReference type="OrthoDB" id="10254945at2759"/>
<evidence type="ECO:0000313" key="8">
    <source>
        <dbReference type="Proteomes" id="UP000604046"/>
    </source>
</evidence>
<dbReference type="GO" id="GO:0046872">
    <property type="term" value="F:metal ion binding"/>
    <property type="evidence" value="ECO:0007669"/>
    <property type="project" value="UniProtKB-KW"/>
</dbReference>
<evidence type="ECO:0000313" key="7">
    <source>
        <dbReference type="EMBL" id="CAE7536741.1"/>
    </source>
</evidence>
<evidence type="ECO:0000256" key="2">
    <source>
        <dbReference type="ARBA" id="ARBA00009759"/>
    </source>
</evidence>
<proteinExistence type="inferred from homology"/>
<comment type="similarity">
    <text evidence="2">Belongs to the inositol monophosphatase superfamily.</text>
</comment>
<keyword evidence="4" id="KW-0378">Hydrolase</keyword>
<feature type="binding site" evidence="6">
    <location>
        <position position="158"/>
    </location>
    <ligand>
        <name>Mg(2+)</name>
        <dbReference type="ChEBI" id="CHEBI:18420"/>
        <label>1</label>
        <note>catalytic</note>
    </ligand>
</feature>
<evidence type="ECO:0000256" key="6">
    <source>
        <dbReference type="PIRSR" id="PIRSR600760-2"/>
    </source>
</evidence>
<dbReference type="InterPro" id="IPR000760">
    <property type="entry name" value="Inositol_monophosphatase-like"/>
</dbReference>